<dbReference type="RefSeq" id="WP_167184322.1">
    <property type="nucleotide sequence ID" value="NZ_JAAONZ010000004.1"/>
</dbReference>
<comment type="caution">
    <text evidence="1">The sequence shown here is derived from an EMBL/GenBank/DDBJ whole genome shotgun (WGS) entry which is preliminary data.</text>
</comment>
<evidence type="ECO:0000313" key="1">
    <source>
        <dbReference type="EMBL" id="NHO65435.1"/>
    </source>
</evidence>
<accession>A0A9E5MM45</accession>
<protein>
    <submittedName>
        <fullName evidence="1">DUF1326 domain-containing protein</fullName>
    </submittedName>
</protein>
<reference evidence="1" key="1">
    <citation type="submission" date="2020-03" db="EMBL/GenBank/DDBJ databases">
        <authorList>
            <person name="Guo F."/>
        </authorList>
    </citation>
    <scope>NUCLEOTIDE SEQUENCE</scope>
    <source>
        <strain evidence="1">JCM 30134</strain>
    </source>
</reference>
<dbReference type="PIRSF" id="PIRSF033303">
    <property type="entry name" value="UCP033303"/>
    <property type="match status" value="1"/>
</dbReference>
<keyword evidence="2" id="KW-1185">Reference proteome</keyword>
<dbReference type="Proteomes" id="UP000787472">
    <property type="component" value="Unassembled WGS sequence"/>
</dbReference>
<sequence>MISWELNATSFTNCNCDYGCPCQFNALPTHGNCEAIHSMEINSGHFGETDISGLKAVTSLTWPGPIHEGGGKAFIIIDDSATDEQRAALLTIMSGLETEPGATIWNVFAATLDEVLEPVFLPIEFHVDIENCQSHIRVGDQVDMKGSPILNPVTGKEHRAQIHLATGFEYIVAEMGRGTSKSDGPIALSFKDSYGQFNEIHLNNQGIIKH</sequence>
<dbReference type="AlphaFoldDB" id="A0A9E5MM45"/>
<dbReference type="InterPro" id="IPR009758">
    <property type="entry name" value="DUF1326"/>
</dbReference>
<dbReference type="InterPro" id="IPR014581">
    <property type="entry name" value="UCP033303"/>
</dbReference>
<dbReference type="Pfam" id="PF07040">
    <property type="entry name" value="DUF1326"/>
    <property type="match status" value="1"/>
</dbReference>
<proteinExistence type="predicted"/>
<organism evidence="1 2">
    <name type="scientific">Pseudomaricurvus hydrocarbonicus</name>
    <dbReference type="NCBI Taxonomy" id="1470433"/>
    <lineage>
        <taxon>Bacteria</taxon>
        <taxon>Pseudomonadati</taxon>
        <taxon>Pseudomonadota</taxon>
        <taxon>Gammaproteobacteria</taxon>
        <taxon>Cellvibrionales</taxon>
        <taxon>Cellvibrionaceae</taxon>
        <taxon>Pseudomaricurvus</taxon>
    </lineage>
</organism>
<gene>
    <name evidence="1" type="ORF">G8770_07775</name>
</gene>
<name>A0A9E5MM45_9GAMM</name>
<dbReference type="EMBL" id="JAAONZ010000004">
    <property type="protein sequence ID" value="NHO65435.1"/>
    <property type="molecule type" value="Genomic_DNA"/>
</dbReference>
<evidence type="ECO:0000313" key="2">
    <source>
        <dbReference type="Proteomes" id="UP000787472"/>
    </source>
</evidence>